<dbReference type="Gene3D" id="3.40.50.1000">
    <property type="entry name" value="HAD superfamily/HAD-like"/>
    <property type="match status" value="1"/>
</dbReference>
<dbReference type="RefSeq" id="WP_005938535.1">
    <property type="nucleotide sequence ID" value="NZ_ATVK01000047.1"/>
</dbReference>
<dbReference type="AlphaFoldDB" id="L7LAN0"/>
<evidence type="ECO:0000313" key="2">
    <source>
        <dbReference type="Proteomes" id="UP000053405"/>
    </source>
</evidence>
<dbReference type="SFLD" id="SFLDG01129">
    <property type="entry name" value="C1.5:_HAD__Beta-PGM__Phosphata"/>
    <property type="match status" value="1"/>
</dbReference>
<accession>L7LAN0</accession>
<dbReference type="PANTHER" id="PTHR43434">
    <property type="entry name" value="PHOSPHOGLYCOLATE PHOSPHATASE"/>
    <property type="match status" value="1"/>
</dbReference>
<dbReference type="InterPro" id="IPR041492">
    <property type="entry name" value="HAD_2"/>
</dbReference>
<sequence>MEAVNDDPDLAANPLPDPADPATVLLFDLDGTVSDSAPGIHASFRHALDRMGAPEPTEDFLAGIVGPPLLDSMVASGFTGDQAQRAVAVYRERYDVLGYRENSVYDGITELLADLVAAGRTLAIATSKNEHIATKVLEHFGLSGHFGAIAGASDDGSRRTKAQVIARALNMLGVDRLGSEPMATPVIMIGDRAHDVVGAASLGLPTIAVSWGYARPGEVDEATWTVETVPQLREVLGV</sequence>
<dbReference type="Pfam" id="PF13419">
    <property type="entry name" value="HAD_2"/>
    <property type="match status" value="1"/>
</dbReference>
<proteinExistence type="predicted"/>
<dbReference type="InterPro" id="IPR036412">
    <property type="entry name" value="HAD-like_sf"/>
</dbReference>
<dbReference type="GO" id="GO:0016787">
    <property type="term" value="F:hydrolase activity"/>
    <property type="evidence" value="ECO:0007669"/>
    <property type="project" value="UniProtKB-KW"/>
</dbReference>
<dbReference type="Gene3D" id="1.10.150.240">
    <property type="entry name" value="Putative phosphatase, domain 2"/>
    <property type="match status" value="1"/>
</dbReference>
<dbReference type="EMBL" id="BANT01000016">
    <property type="protein sequence ID" value="GAC57078.1"/>
    <property type="molecule type" value="Genomic_DNA"/>
</dbReference>
<reference evidence="1 2" key="1">
    <citation type="submission" date="2012-12" db="EMBL/GenBank/DDBJ databases">
        <title>Whole genome shotgun sequence of Gordonia hirsuta NBRC 16056.</title>
        <authorList>
            <person name="Isaki-Nakamura S."/>
            <person name="Hosoyama A."/>
            <person name="Tsuchikane K."/>
            <person name="Katsumata H."/>
            <person name="Baba S."/>
            <person name="Yamazaki S."/>
            <person name="Fujita N."/>
        </authorList>
    </citation>
    <scope>NUCLEOTIDE SEQUENCE [LARGE SCALE GENOMIC DNA]</scope>
    <source>
        <strain evidence="1 2">NBRC 16056</strain>
    </source>
</reference>
<dbReference type="Proteomes" id="UP000053405">
    <property type="component" value="Unassembled WGS sequence"/>
</dbReference>
<dbReference type="STRING" id="1121927.GOHSU_16_00350"/>
<dbReference type="InterPro" id="IPR023198">
    <property type="entry name" value="PGP-like_dom2"/>
</dbReference>
<keyword evidence="1" id="KW-0378">Hydrolase</keyword>
<dbReference type="OrthoDB" id="9776368at2"/>
<dbReference type="GO" id="GO:0004713">
    <property type="term" value="F:protein tyrosine kinase activity"/>
    <property type="evidence" value="ECO:0007669"/>
    <property type="project" value="TreeGrafter"/>
</dbReference>
<keyword evidence="2" id="KW-1185">Reference proteome</keyword>
<gene>
    <name evidence="1" type="ORF">GOHSU_16_00350</name>
</gene>
<protein>
    <submittedName>
        <fullName evidence="1">Putative hydrolase</fullName>
    </submittedName>
</protein>
<dbReference type="PANTHER" id="PTHR43434:SF20">
    <property type="entry name" value="5'-NUCLEOTIDASE"/>
    <property type="match status" value="1"/>
</dbReference>
<dbReference type="GO" id="GO:0005829">
    <property type="term" value="C:cytosol"/>
    <property type="evidence" value="ECO:0007669"/>
    <property type="project" value="TreeGrafter"/>
</dbReference>
<dbReference type="SUPFAM" id="SSF56784">
    <property type="entry name" value="HAD-like"/>
    <property type="match status" value="1"/>
</dbReference>
<dbReference type="SFLD" id="SFLDS00003">
    <property type="entry name" value="Haloacid_Dehalogenase"/>
    <property type="match status" value="1"/>
</dbReference>
<dbReference type="InterPro" id="IPR023214">
    <property type="entry name" value="HAD_sf"/>
</dbReference>
<dbReference type="InterPro" id="IPR050155">
    <property type="entry name" value="HAD-like_hydrolase_sf"/>
</dbReference>
<name>L7LAN0_9ACTN</name>
<comment type="caution">
    <text evidence="1">The sequence shown here is derived from an EMBL/GenBank/DDBJ whole genome shotgun (WGS) entry which is preliminary data.</text>
</comment>
<dbReference type="eggNOG" id="COG0546">
    <property type="taxonomic scope" value="Bacteria"/>
</dbReference>
<organism evidence="1 2">
    <name type="scientific">Gordonia hirsuta DSM 44140 = NBRC 16056</name>
    <dbReference type="NCBI Taxonomy" id="1121927"/>
    <lineage>
        <taxon>Bacteria</taxon>
        <taxon>Bacillati</taxon>
        <taxon>Actinomycetota</taxon>
        <taxon>Actinomycetes</taxon>
        <taxon>Mycobacteriales</taxon>
        <taxon>Gordoniaceae</taxon>
        <taxon>Gordonia</taxon>
    </lineage>
</organism>
<evidence type="ECO:0000313" key="1">
    <source>
        <dbReference type="EMBL" id="GAC57078.1"/>
    </source>
</evidence>